<evidence type="ECO:0000313" key="3">
    <source>
        <dbReference type="Proteomes" id="UP001219525"/>
    </source>
</evidence>
<protein>
    <submittedName>
        <fullName evidence="2">Uncharacterized protein</fullName>
    </submittedName>
</protein>
<evidence type="ECO:0000256" key="1">
    <source>
        <dbReference type="SAM" id="MobiDB-lite"/>
    </source>
</evidence>
<keyword evidence="3" id="KW-1185">Reference proteome</keyword>
<comment type="caution">
    <text evidence="2">The sequence shown here is derived from an EMBL/GenBank/DDBJ whole genome shotgun (WGS) entry which is preliminary data.</text>
</comment>
<name>A0AAD6UMZ3_9AGAR</name>
<dbReference type="EMBL" id="JARJCW010000192">
    <property type="protein sequence ID" value="KAJ7187583.1"/>
    <property type="molecule type" value="Genomic_DNA"/>
</dbReference>
<accession>A0AAD6UMZ3</accession>
<feature type="compositionally biased region" description="Low complexity" evidence="1">
    <location>
        <begin position="102"/>
        <end position="128"/>
    </location>
</feature>
<feature type="compositionally biased region" description="Low complexity" evidence="1">
    <location>
        <begin position="144"/>
        <end position="156"/>
    </location>
</feature>
<reference evidence="2" key="1">
    <citation type="submission" date="2023-03" db="EMBL/GenBank/DDBJ databases">
        <title>Massive genome expansion in bonnet fungi (Mycena s.s.) driven by repeated elements and novel gene families across ecological guilds.</title>
        <authorList>
            <consortium name="Lawrence Berkeley National Laboratory"/>
            <person name="Harder C.B."/>
            <person name="Miyauchi S."/>
            <person name="Viragh M."/>
            <person name="Kuo A."/>
            <person name="Thoen E."/>
            <person name="Andreopoulos B."/>
            <person name="Lu D."/>
            <person name="Skrede I."/>
            <person name="Drula E."/>
            <person name="Henrissat B."/>
            <person name="Morin E."/>
            <person name="Kohler A."/>
            <person name="Barry K."/>
            <person name="LaButti K."/>
            <person name="Morin E."/>
            <person name="Salamov A."/>
            <person name="Lipzen A."/>
            <person name="Mereny Z."/>
            <person name="Hegedus B."/>
            <person name="Baldrian P."/>
            <person name="Stursova M."/>
            <person name="Weitz H."/>
            <person name="Taylor A."/>
            <person name="Grigoriev I.V."/>
            <person name="Nagy L.G."/>
            <person name="Martin F."/>
            <person name="Kauserud H."/>
        </authorList>
    </citation>
    <scope>NUCLEOTIDE SEQUENCE</scope>
    <source>
        <strain evidence="2">9144</strain>
    </source>
</reference>
<feature type="compositionally biased region" description="Polar residues" evidence="1">
    <location>
        <begin position="129"/>
        <end position="140"/>
    </location>
</feature>
<organism evidence="2 3">
    <name type="scientific">Mycena pura</name>
    <dbReference type="NCBI Taxonomy" id="153505"/>
    <lineage>
        <taxon>Eukaryota</taxon>
        <taxon>Fungi</taxon>
        <taxon>Dikarya</taxon>
        <taxon>Basidiomycota</taxon>
        <taxon>Agaricomycotina</taxon>
        <taxon>Agaricomycetes</taxon>
        <taxon>Agaricomycetidae</taxon>
        <taxon>Agaricales</taxon>
        <taxon>Marasmiineae</taxon>
        <taxon>Mycenaceae</taxon>
        <taxon>Mycena</taxon>
    </lineage>
</organism>
<feature type="region of interest" description="Disordered" evidence="1">
    <location>
        <begin position="100"/>
        <end position="156"/>
    </location>
</feature>
<sequence>MFNAADISRREIMSYRSFAFPSVLGDPSHDPFFSVEDAVAWITSRGYQLYLEQDDSIMISENYISHSFFSLDNTDFWINHVAFDAYMKLFHGSFNKYRTSNSTPFSSRAPSRAASSPESRAPSRADSSFSLADSRPSSRASFMPSLCSPSVTRSSSPASHDVIEIFDSDSDDFPVKIPTPLVPKVEGTSSSPPLNRLTVTLNSDAKRRKGKHKAEKVMIQLTRQESVNDIVEISTIPSTWTVPRVPTAYLIDLSNAPNLLEKGLFEKRLVFVPYKLVVLKLTEFKDQDSWGGSSGHATGDAETAGFFPDLTKTIRCRRCHFECNGVYTCQFFDSSLFADCERYEPDEAAMRELWRHELDANEREAASAPGLISQFYTQIMQSKCKAKCDGVPILKRLSNGTAYGKTSFVGCSKWTSAQRFEHRYLPIPNNVDEELLQFAMQNGGRLPTTQTVNEVCALTVHPRIGAGLHVCPYSHIIEGQMKAGQIVKRKCPTRMIIFIPIDKSTARHKALVILRNPHNHPMHPKTKPSSNDRRTLATAVEAAGVVGLTVGKLLTAACTSLIYNGDRLAATSPAFMDSRKLRDAIIEHKKKDHPRGMGWEGVLHHFNTKELSLPKSERYIHTAMFKNGFRLVVTLHPQIAMFIHQILSLNIDYTFKRVDGITFASLFCDTKTHEAFTQLFIELFDTIAEVTGQRLKLAPFYPDAKCRIVMLDGEVPQAQGLGAFLVTYNDPEISGIHSRNPIDHIDELPREIPRPLILRLKSMIGLNTQQEIDDWHSFCAAQVHPDIKRTAVREKYYPGKMGLELGKSIT</sequence>
<gene>
    <name evidence="2" type="ORF">GGX14DRAFT_409088</name>
</gene>
<proteinExistence type="predicted"/>
<dbReference type="AlphaFoldDB" id="A0AAD6UMZ3"/>
<evidence type="ECO:0000313" key="2">
    <source>
        <dbReference type="EMBL" id="KAJ7187583.1"/>
    </source>
</evidence>
<dbReference type="Proteomes" id="UP001219525">
    <property type="component" value="Unassembled WGS sequence"/>
</dbReference>